<dbReference type="InterPro" id="IPR034086">
    <property type="entry name" value="PMEI_plant"/>
</dbReference>
<dbReference type="InterPro" id="IPR006501">
    <property type="entry name" value="Pectinesterase_inhib_dom"/>
</dbReference>
<dbReference type="NCBIfam" id="TIGR01614">
    <property type="entry name" value="PME_inhib"/>
    <property type="match status" value="1"/>
</dbReference>
<dbReference type="Proteomes" id="UP000326939">
    <property type="component" value="Chromosome 2"/>
</dbReference>
<dbReference type="SUPFAM" id="SSF101148">
    <property type="entry name" value="Plant invertase/pectin methylesterase inhibitor"/>
    <property type="match status" value="1"/>
</dbReference>
<keyword evidence="1 4" id="KW-0732">Signal</keyword>
<evidence type="ECO:0000256" key="1">
    <source>
        <dbReference type="ARBA" id="ARBA00022729"/>
    </source>
</evidence>
<name>A0A5N5NR71_9ROSI</name>
<organism evidence="6 7">
    <name type="scientific">Salix brachista</name>
    <dbReference type="NCBI Taxonomy" id="2182728"/>
    <lineage>
        <taxon>Eukaryota</taxon>
        <taxon>Viridiplantae</taxon>
        <taxon>Streptophyta</taxon>
        <taxon>Embryophyta</taxon>
        <taxon>Tracheophyta</taxon>
        <taxon>Spermatophyta</taxon>
        <taxon>Magnoliopsida</taxon>
        <taxon>eudicotyledons</taxon>
        <taxon>Gunneridae</taxon>
        <taxon>Pentapetalae</taxon>
        <taxon>rosids</taxon>
        <taxon>fabids</taxon>
        <taxon>Malpighiales</taxon>
        <taxon>Salicaceae</taxon>
        <taxon>Saliceae</taxon>
        <taxon>Salix</taxon>
    </lineage>
</organism>
<dbReference type="SMART" id="SM00856">
    <property type="entry name" value="PMEI"/>
    <property type="match status" value="1"/>
</dbReference>
<dbReference type="InterPro" id="IPR035513">
    <property type="entry name" value="Invertase/methylesterase_inhib"/>
</dbReference>
<proteinExistence type="inferred from homology"/>
<dbReference type="GO" id="GO:0046910">
    <property type="term" value="F:pectinesterase inhibitor activity"/>
    <property type="evidence" value="ECO:0007669"/>
    <property type="project" value="InterPro"/>
</dbReference>
<keyword evidence="2" id="KW-1015">Disulfide bond</keyword>
<dbReference type="FunFam" id="1.20.140.40:FF:000008">
    <property type="entry name" value="Invertase/pectin methylesterase inhibitor family protein"/>
    <property type="match status" value="1"/>
</dbReference>
<comment type="caution">
    <text evidence="6">The sequence shown here is derived from an EMBL/GenBank/DDBJ whole genome shotgun (WGS) entry which is preliminary data.</text>
</comment>
<evidence type="ECO:0000256" key="2">
    <source>
        <dbReference type="ARBA" id="ARBA00023157"/>
    </source>
</evidence>
<sequence length="188" mass="20506">MKMASPVRFISLALPLVVIWACFPSHSAAIRFEKKADGALVQSLCNESQDPDFCNRTLATDPRVEAANMDGLALISISLTVDQVQTTSDSIASILGQISDPTGKQRIGVCQADYTDALGQFRGAFSSSDAKAYWDVIDRVRDGTNKVIDCENIYKRDPISPSPISVDNHNVIKLSELTLIIVDKILPH</sequence>
<reference evidence="7" key="1">
    <citation type="journal article" date="2019" name="Gigascience">
        <title>De novo genome assembly of the endangered Acer yangbiense, a plant species with extremely small populations endemic to Yunnan Province, China.</title>
        <authorList>
            <person name="Yang J."/>
            <person name="Wariss H.M."/>
            <person name="Tao L."/>
            <person name="Zhang R."/>
            <person name="Yun Q."/>
            <person name="Hollingsworth P."/>
            <person name="Dao Z."/>
            <person name="Luo G."/>
            <person name="Guo H."/>
            <person name="Ma Y."/>
            <person name="Sun W."/>
        </authorList>
    </citation>
    <scope>NUCLEOTIDE SEQUENCE [LARGE SCALE GENOMIC DNA]</scope>
    <source>
        <strain evidence="7">cv. br00</strain>
    </source>
</reference>
<protein>
    <recommendedName>
        <fullName evidence="5">Pectinesterase inhibitor domain-containing protein</fullName>
    </recommendedName>
</protein>
<dbReference type="AlphaFoldDB" id="A0A5N5NR71"/>
<dbReference type="Pfam" id="PF04043">
    <property type="entry name" value="PMEI"/>
    <property type="match status" value="1"/>
</dbReference>
<dbReference type="EMBL" id="VDCV01000002">
    <property type="protein sequence ID" value="KAB5569547.1"/>
    <property type="molecule type" value="Genomic_DNA"/>
</dbReference>
<dbReference type="PANTHER" id="PTHR36710">
    <property type="entry name" value="PECTINESTERASE INHIBITOR-LIKE"/>
    <property type="match status" value="1"/>
</dbReference>
<evidence type="ECO:0000313" key="7">
    <source>
        <dbReference type="Proteomes" id="UP000326939"/>
    </source>
</evidence>
<gene>
    <name evidence="6" type="ORF">DKX38_003340</name>
</gene>
<feature type="chain" id="PRO_5024440846" description="Pectinesterase inhibitor domain-containing protein" evidence="4">
    <location>
        <begin position="30"/>
        <end position="188"/>
    </location>
</feature>
<evidence type="ECO:0000259" key="5">
    <source>
        <dbReference type="SMART" id="SM00856"/>
    </source>
</evidence>
<dbReference type="PANTHER" id="PTHR36710:SF18">
    <property type="entry name" value="PECTINESTERASE INHIBITOR 5-RELATED"/>
    <property type="match status" value="1"/>
</dbReference>
<evidence type="ECO:0000256" key="3">
    <source>
        <dbReference type="ARBA" id="ARBA00038471"/>
    </source>
</evidence>
<accession>A0A5N5NR71</accession>
<keyword evidence="7" id="KW-1185">Reference proteome</keyword>
<evidence type="ECO:0000313" key="6">
    <source>
        <dbReference type="EMBL" id="KAB5569547.1"/>
    </source>
</evidence>
<dbReference type="Gene3D" id="1.20.140.40">
    <property type="entry name" value="Invertase/pectin methylesterase inhibitor family protein"/>
    <property type="match status" value="1"/>
</dbReference>
<dbReference type="CDD" id="cd15797">
    <property type="entry name" value="PMEI"/>
    <property type="match status" value="1"/>
</dbReference>
<feature type="domain" description="Pectinesterase inhibitor" evidence="5">
    <location>
        <begin position="36"/>
        <end position="181"/>
    </location>
</feature>
<evidence type="ECO:0000256" key="4">
    <source>
        <dbReference type="SAM" id="SignalP"/>
    </source>
</evidence>
<feature type="signal peptide" evidence="4">
    <location>
        <begin position="1"/>
        <end position="29"/>
    </location>
</feature>
<comment type="similarity">
    <text evidence="3">Belongs to the PMEI family.</text>
</comment>
<dbReference type="InterPro" id="IPR052421">
    <property type="entry name" value="PCW_Enzyme_Inhibitor"/>
</dbReference>